<proteinExistence type="predicted"/>
<dbReference type="Gene3D" id="1.10.238.10">
    <property type="entry name" value="EF-hand"/>
    <property type="match status" value="2"/>
</dbReference>
<feature type="domain" description="EF-hand" evidence="10">
    <location>
        <begin position="32"/>
        <end position="67"/>
    </location>
</feature>
<dbReference type="InterPro" id="IPR050230">
    <property type="entry name" value="CALM/Myosin/TropC-like"/>
</dbReference>
<dbReference type="SMART" id="SM00054">
    <property type="entry name" value="EFh"/>
    <property type="match status" value="4"/>
</dbReference>
<evidence type="ECO:0000256" key="1">
    <source>
        <dbReference type="ARBA" id="ARBA00022618"/>
    </source>
</evidence>
<evidence type="ECO:0000256" key="4">
    <source>
        <dbReference type="ARBA" id="ARBA00022837"/>
    </source>
</evidence>
<dbReference type="InterPro" id="IPR002048">
    <property type="entry name" value="EF_hand_dom"/>
</dbReference>
<evidence type="ECO:0000256" key="3">
    <source>
        <dbReference type="ARBA" id="ARBA00022776"/>
    </source>
</evidence>
<dbReference type="SUPFAM" id="SSF47473">
    <property type="entry name" value="EF-hand"/>
    <property type="match status" value="1"/>
</dbReference>
<organism evidence="11">
    <name type="scientific">Micromonas pusilla</name>
    <name type="common">Picoplanktonic green alga</name>
    <name type="synonym">Chromulina pusilla</name>
    <dbReference type="NCBI Taxonomy" id="38833"/>
    <lineage>
        <taxon>Eukaryota</taxon>
        <taxon>Viridiplantae</taxon>
        <taxon>Chlorophyta</taxon>
        <taxon>Mamiellophyceae</taxon>
        <taxon>Mamiellales</taxon>
        <taxon>Mamiellaceae</taxon>
        <taxon>Micromonas</taxon>
    </lineage>
</organism>
<dbReference type="PANTHER" id="PTHR23048:SF59">
    <property type="entry name" value="EF-HAND SUPERFAMILY PROTEIN"/>
    <property type="match status" value="1"/>
</dbReference>
<dbReference type="InterPro" id="IPR018247">
    <property type="entry name" value="EF_Hand_1_Ca_BS"/>
</dbReference>
<dbReference type="InterPro" id="IPR011992">
    <property type="entry name" value="EF-hand-dom_pair"/>
</dbReference>
<keyword evidence="5" id="KW-0131">Cell cycle</keyword>
<keyword evidence="2" id="KW-0677">Repeat</keyword>
<dbReference type="PANTHER" id="PTHR23048">
    <property type="entry name" value="MYOSIN LIGHT CHAIN 1, 3"/>
    <property type="match status" value="1"/>
</dbReference>
<reference evidence="11" key="1">
    <citation type="submission" date="2021-01" db="EMBL/GenBank/DDBJ databases">
        <authorList>
            <person name="Corre E."/>
            <person name="Pelletier E."/>
            <person name="Niang G."/>
            <person name="Scheremetjew M."/>
            <person name="Finn R."/>
            <person name="Kale V."/>
            <person name="Holt S."/>
            <person name="Cochrane G."/>
            <person name="Meng A."/>
            <person name="Brown T."/>
            <person name="Cohen L."/>
        </authorList>
    </citation>
    <scope>NUCLEOTIDE SEQUENCE</scope>
    <source>
        <strain evidence="11">CCMP494</strain>
    </source>
</reference>
<dbReference type="FunFam" id="1.10.238.10:FF:000527">
    <property type="entry name" value="Calmodulin-3"/>
    <property type="match status" value="1"/>
</dbReference>
<protein>
    <recommendedName>
        <fullName evidence="7">Caltractin</fullName>
    </recommendedName>
    <alternativeName>
        <fullName evidence="8">Centrin</fullName>
    </alternativeName>
</protein>
<evidence type="ECO:0000256" key="8">
    <source>
        <dbReference type="ARBA" id="ARBA00041736"/>
    </source>
</evidence>
<dbReference type="GO" id="GO:0005509">
    <property type="term" value="F:calcium ion binding"/>
    <property type="evidence" value="ECO:0007669"/>
    <property type="project" value="InterPro"/>
</dbReference>
<feature type="domain" description="EF-hand" evidence="10">
    <location>
        <begin position="141"/>
        <end position="176"/>
    </location>
</feature>
<sequence>MLKRAQGSASGIAGYAQKIEKRRNRIKELSADEEKELQEAFSLFDTDHSGTIDYRELKVAMRALGFAVKKDEVDAIMREYDRDDSGSIEFPEFREIMMERMGDRNPQDELAKAFKIFDDDGSGVITVRNLRRIAKELGEDVNDEELIAMIDEFDQNGDGVIDEKEFLAIMSKGADAGLVED</sequence>
<evidence type="ECO:0000313" key="11">
    <source>
        <dbReference type="EMBL" id="CAD8578750.1"/>
    </source>
</evidence>
<evidence type="ECO:0000256" key="5">
    <source>
        <dbReference type="ARBA" id="ARBA00023306"/>
    </source>
</evidence>
<dbReference type="GO" id="GO:0016460">
    <property type="term" value="C:myosin II complex"/>
    <property type="evidence" value="ECO:0007669"/>
    <property type="project" value="TreeGrafter"/>
</dbReference>
<evidence type="ECO:0000256" key="6">
    <source>
        <dbReference type="ARBA" id="ARBA00037153"/>
    </source>
</evidence>
<evidence type="ECO:0000259" key="10">
    <source>
        <dbReference type="PROSITE" id="PS50222"/>
    </source>
</evidence>
<feature type="domain" description="EF-hand" evidence="10">
    <location>
        <begin position="68"/>
        <end position="103"/>
    </location>
</feature>
<dbReference type="GO" id="GO:0051301">
    <property type="term" value="P:cell division"/>
    <property type="evidence" value="ECO:0007669"/>
    <property type="project" value="UniProtKB-KW"/>
</dbReference>
<comment type="function">
    <text evidence="6">This calcium-binding protein is found in the basal body complexes (the functional homolog of the centrosome in animal cell). In mitotic cells it is specifically associated with the poles of the mitotic spindles at the sites of the duplicated basal body complexes.</text>
</comment>
<accession>A0A7S0KE41</accession>
<feature type="domain" description="EF-hand" evidence="10">
    <location>
        <begin position="105"/>
        <end position="140"/>
    </location>
</feature>
<evidence type="ECO:0000256" key="9">
    <source>
        <dbReference type="SAM" id="Coils"/>
    </source>
</evidence>
<keyword evidence="1" id="KW-0132">Cell division</keyword>
<dbReference type="PROSITE" id="PS00018">
    <property type="entry name" value="EF_HAND_1"/>
    <property type="match status" value="3"/>
</dbReference>
<keyword evidence="3" id="KW-0498">Mitosis</keyword>
<dbReference type="AlphaFoldDB" id="A0A7S0KE41"/>
<dbReference type="EMBL" id="HBEV01002371">
    <property type="protein sequence ID" value="CAD8578750.1"/>
    <property type="molecule type" value="Transcribed_RNA"/>
</dbReference>
<feature type="coiled-coil region" evidence="9">
    <location>
        <begin position="12"/>
        <end position="39"/>
    </location>
</feature>
<dbReference type="PROSITE" id="PS50222">
    <property type="entry name" value="EF_HAND_2"/>
    <property type="match status" value="4"/>
</dbReference>
<evidence type="ECO:0000256" key="2">
    <source>
        <dbReference type="ARBA" id="ARBA00022737"/>
    </source>
</evidence>
<dbReference type="CDD" id="cd00051">
    <property type="entry name" value="EFh"/>
    <property type="match status" value="1"/>
</dbReference>
<gene>
    <name evidence="11" type="ORF">MSP1404_LOCUS1842</name>
</gene>
<keyword evidence="9" id="KW-0175">Coiled coil</keyword>
<evidence type="ECO:0000256" key="7">
    <source>
        <dbReference type="ARBA" id="ARBA00039772"/>
    </source>
</evidence>
<name>A0A7S0KE41_MICPS</name>
<keyword evidence="4" id="KW-0106">Calcium</keyword>
<dbReference type="Pfam" id="PF13499">
    <property type="entry name" value="EF-hand_7"/>
    <property type="match status" value="2"/>
</dbReference>